<dbReference type="GO" id="GO:0005315">
    <property type="term" value="F:phosphate transmembrane transporter activity"/>
    <property type="evidence" value="ECO:0007669"/>
    <property type="project" value="InterPro"/>
</dbReference>
<keyword evidence="2" id="KW-0547">Nucleotide-binding</keyword>
<dbReference type="SMART" id="SM00382">
    <property type="entry name" value="AAA"/>
    <property type="match status" value="1"/>
</dbReference>
<feature type="domain" description="ABC transporter" evidence="4">
    <location>
        <begin position="4"/>
        <end position="230"/>
    </location>
</feature>
<evidence type="ECO:0000256" key="3">
    <source>
        <dbReference type="ARBA" id="ARBA00022840"/>
    </source>
</evidence>
<evidence type="ECO:0000313" key="5">
    <source>
        <dbReference type="EMBL" id="CAD2072806.1"/>
    </source>
</evidence>
<evidence type="ECO:0000256" key="1">
    <source>
        <dbReference type="ARBA" id="ARBA00022448"/>
    </source>
</evidence>
<evidence type="ECO:0000313" key="6">
    <source>
        <dbReference type="Proteomes" id="UP000521032"/>
    </source>
</evidence>
<dbReference type="GO" id="GO:0016887">
    <property type="term" value="F:ATP hydrolysis activity"/>
    <property type="evidence" value="ECO:0007669"/>
    <property type="project" value="InterPro"/>
</dbReference>
<dbReference type="Pfam" id="PF00005">
    <property type="entry name" value="ABC_tran"/>
    <property type="match status" value="1"/>
</dbReference>
<dbReference type="Gene3D" id="3.40.50.300">
    <property type="entry name" value="P-loop containing nucleotide triphosphate hydrolases"/>
    <property type="match status" value="1"/>
</dbReference>
<name>A0A6V7R663_9BACL</name>
<protein>
    <submittedName>
        <fullName evidence="5">Glycine betaine/carnitine/choline transport ATP-binding protein OpuCA</fullName>
    </submittedName>
</protein>
<evidence type="ECO:0000259" key="4">
    <source>
        <dbReference type="PROSITE" id="PS50893"/>
    </source>
</evidence>
<dbReference type="InterPro" id="IPR003439">
    <property type="entry name" value="ABC_transporter-like_ATP-bd"/>
</dbReference>
<dbReference type="GO" id="GO:0005524">
    <property type="term" value="F:ATP binding"/>
    <property type="evidence" value="ECO:0007669"/>
    <property type="project" value="UniProtKB-KW"/>
</dbReference>
<dbReference type="PANTHER" id="PTHR43423:SF1">
    <property type="entry name" value="ABC TRANSPORTER I FAMILY MEMBER 17"/>
    <property type="match status" value="1"/>
</dbReference>
<reference evidence="5 6" key="1">
    <citation type="submission" date="2020-07" db="EMBL/GenBank/DDBJ databases">
        <authorList>
            <person name="Criscuolo A."/>
        </authorList>
    </citation>
    <scope>NUCLEOTIDE SEQUENCE [LARGE SCALE GENOMIC DNA]</scope>
    <source>
        <strain evidence="6">CIP 111030</strain>
    </source>
</reference>
<dbReference type="AlphaFoldDB" id="A0A6V7R663"/>
<keyword evidence="1" id="KW-0813">Transport</keyword>
<dbReference type="PROSITE" id="PS00211">
    <property type="entry name" value="ABC_TRANSPORTER_1"/>
    <property type="match status" value="1"/>
</dbReference>
<dbReference type="EMBL" id="CAJEWE010000006">
    <property type="protein sequence ID" value="CAD2072806.1"/>
    <property type="molecule type" value="Genomic_DNA"/>
</dbReference>
<dbReference type="InterPro" id="IPR017871">
    <property type="entry name" value="ABC_transporter-like_CS"/>
</dbReference>
<dbReference type="SUPFAM" id="SSF52540">
    <property type="entry name" value="P-loop containing nucleoside triphosphate hydrolases"/>
    <property type="match status" value="1"/>
</dbReference>
<dbReference type="GO" id="GO:0035435">
    <property type="term" value="P:phosphate ion transmembrane transport"/>
    <property type="evidence" value="ECO:0007669"/>
    <property type="project" value="InterPro"/>
</dbReference>
<accession>A0A6V7R663</accession>
<evidence type="ECO:0000256" key="2">
    <source>
        <dbReference type="ARBA" id="ARBA00022741"/>
    </source>
</evidence>
<dbReference type="GO" id="GO:0016020">
    <property type="term" value="C:membrane"/>
    <property type="evidence" value="ECO:0007669"/>
    <property type="project" value="InterPro"/>
</dbReference>
<comment type="caution">
    <text evidence="5">The sequence shown here is derived from an EMBL/GenBank/DDBJ whole genome shotgun (WGS) entry which is preliminary data.</text>
</comment>
<proteinExistence type="predicted"/>
<dbReference type="InterPro" id="IPR005670">
    <property type="entry name" value="PstB-like"/>
</dbReference>
<gene>
    <name evidence="5" type="primary">opuCA_3</name>
    <name evidence="5" type="ORF">JEOSCH030_00433</name>
</gene>
<dbReference type="InterPro" id="IPR003593">
    <property type="entry name" value="AAA+_ATPase"/>
</dbReference>
<dbReference type="RefSeq" id="WP_186085373.1">
    <property type="nucleotide sequence ID" value="NZ_BMDB01000001.1"/>
</dbReference>
<dbReference type="CDD" id="cd03260">
    <property type="entry name" value="ABC_PstB_phosphate_transporter"/>
    <property type="match status" value="1"/>
</dbReference>
<dbReference type="Proteomes" id="UP000521032">
    <property type="component" value="Unassembled WGS sequence"/>
</dbReference>
<dbReference type="PANTHER" id="PTHR43423">
    <property type="entry name" value="ABC TRANSPORTER I FAMILY MEMBER 17"/>
    <property type="match status" value="1"/>
</dbReference>
<dbReference type="InterPro" id="IPR027417">
    <property type="entry name" value="P-loop_NTPase"/>
</dbReference>
<organism evidence="5 6">
    <name type="scientific">Phocicoccus schoeneichii</name>
    <dbReference type="NCBI Taxonomy" id="1812261"/>
    <lineage>
        <taxon>Bacteria</taxon>
        <taxon>Bacillati</taxon>
        <taxon>Bacillota</taxon>
        <taxon>Bacilli</taxon>
        <taxon>Bacillales</taxon>
        <taxon>Salinicoccaceae</taxon>
        <taxon>Phocicoccus</taxon>
    </lineage>
</organism>
<keyword evidence="6" id="KW-1185">Reference proteome</keyword>
<sequence length="234" mass="26581">MALIEFKNVSHQDILSHISGEFKTNKITALVGPSGAGKSTTLKHINGLLSPDSGEIYFKDKNQKNYDVISLRRGIGMAFQSSPMIEGTVYDNLKLPRDLFNEELPREEALKLLSDVDLDESFLDHKVKKLSGGERSRVALARTLVNKPEVLLLDEITASLDYRLSREIERLIVRLRDQHNLTIVWVTHNLEQAKRVSDDIWFLSDGQLIESGEVALLNNPKTERLREFLRSDDN</sequence>
<keyword evidence="3 5" id="KW-0067">ATP-binding</keyword>
<dbReference type="PROSITE" id="PS50893">
    <property type="entry name" value="ABC_TRANSPORTER_2"/>
    <property type="match status" value="1"/>
</dbReference>